<name>F8DEM6_HALXS</name>
<dbReference type="HOGENOM" id="CLU_560966_0_0_2"/>
<feature type="region of interest" description="Disordered" evidence="1">
    <location>
        <begin position="461"/>
        <end position="486"/>
    </location>
</feature>
<dbReference type="AlphaFoldDB" id="F8DEM6"/>
<feature type="compositionally biased region" description="Basic and acidic residues" evidence="1">
    <location>
        <begin position="178"/>
        <end position="187"/>
    </location>
</feature>
<feature type="compositionally biased region" description="Acidic residues" evidence="1">
    <location>
        <begin position="475"/>
        <end position="486"/>
    </location>
</feature>
<gene>
    <name evidence="2" type="ordered locus">Halxa_0223</name>
</gene>
<reference evidence="3" key="1">
    <citation type="journal article" date="2012" name="Stand. Genomic Sci.">
        <title>Complete genome sequence of Halopiger xanaduensis type strain (SH-6(T)).</title>
        <authorList>
            <person name="Anderson I."/>
            <person name="Tindall B.J."/>
            <person name="Rohde M."/>
            <person name="Lucas S."/>
            <person name="Han J."/>
            <person name="Lapidus A."/>
            <person name="Cheng J.F."/>
            <person name="Goodwin L."/>
            <person name="Pitluck S."/>
            <person name="Peters L."/>
            <person name="Pati A."/>
            <person name="Mikhailova N."/>
            <person name="Pagani I."/>
            <person name="Teshima H."/>
            <person name="Han C."/>
            <person name="Tapia R."/>
            <person name="Land M."/>
            <person name="Woyke T."/>
            <person name="Klenk H.P."/>
            <person name="Kyrpides N."/>
            <person name="Ivanova N."/>
        </authorList>
    </citation>
    <scope>NUCLEOTIDE SEQUENCE [LARGE SCALE GENOMIC DNA]</scope>
    <source>
        <strain evidence="3">DSM 18323 / JCM 14033 / SH-6</strain>
        <plasmid evidence="3">Plasmid pHALXA03</plasmid>
    </source>
</reference>
<feature type="region of interest" description="Disordered" evidence="1">
    <location>
        <begin position="380"/>
        <end position="404"/>
    </location>
</feature>
<feature type="region of interest" description="Disordered" evidence="1">
    <location>
        <begin position="152"/>
        <end position="187"/>
    </location>
</feature>
<dbReference type="EMBL" id="CP002842">
    <property type="protein sequence ID" value="AEH39463.1"/>
    <property type="molecule type" value="Genomic_DNA"/>
</dbReference>
<sequence>MHDSLTSLLESHCDLSEVADRGHLQIDWAALHRFDALLANQVRSDPLAVADSICDALEGTAGIDTDALDVHVDGVGQRRVATDGGQPEDDSEEWDWDHEVVVDSVDEVTPVPIECPGCGERFREAMTDKLGGTTCHGCNDWIRYVRRHEIRDRGRSSDDTTEQSTLLETDGGEDTGDDREIRADGGHDDVIYRPKNCGDQSFSAYNVATWGKLCGQKVRHEKYGIGVVERSNDMSREAWVRFDDLRVVKLGELEVLAEDGGVRDQDLRADGGTVTDHAGDPVPAEYDGVDLKHDGCPVCGHETFVEERAGYYSCEECLNVWAGDPEDASIACYVGEPDDADEHTHYCEDCETELAILYDDRDDESTPIVCGHCGGTNTRPLEDGRRVATDGGGDASPSRTEQKETVTVTFLTNHEIDPDEFDLRVKDPDKIRRQLMNAANSTGSIQQVAGNSEENLQRLRNRVKKAKQSDRSTDPDSDDANGGDHE</sequence>
<dbReference type="Proteomes" id="UP000006794">
    <property type="component" value="Plasmid pHALXA03"/>
</dbReference>
<evidence type="ECO:0000313" key="3">
    <source>
        <dbReference type="Proteomes" id="UP000006794"/>
    </source>
</evidence>
<organism evidence="2 3">
    <name type="scientific">Halopiger xanaduensis (strain DSM 18323 / JCM 14033 / SH-6)</name>
    <dbReference type="NCBI Taxonomy" id="797210"/>
    <lineage>
        <taxon>Archaea</taxon>
        <taxon>Methanobacteriati</taxon>
        <taxon>Methanobacteriota</taxon>
        <taxon>Stenosarchaea group</taxon>
        <taxon>Halobacteria</taxon>
        <taxon>Halobacteriales</taxon>
        <taxon>Natrialbaceae</taxon>
        <taxon>Halopiger</taxon>
    </lineage>
</organism>
<dbReference type="OrthoDB" id="387126at2157"/>
<keyword evidence="3" id="KW-1185">Reference proteome</keyword>
<keyword evidence="2" id="KW-0614">Plasmid</keyword>
<evidence type="ECO:0000313" key="2">
    <source>
        <dbReference type="EMBL" id="AEH39463.1"/>
    </source>
</evidence>
<dbReference type="RefSeq" id="WP_013876001.1">
    <property type="nucleotide sequence ID" value="NC_015659.1"/>
</dbReference>
<proteinExistence type="predicted"/>
<protein>
    <submittedName>
        <fullName evidence="2">Uncharacterized protein</fullName>
    </submittedName>
</protein>
<evidence type="ECO:0000256" key="1">
    <source>
        <dbReference type="SAM" id="MobiDB-lite"/>
    </source>
</evidence>
<dbReference type="KEGG" id="hxa:Halxa_0223"/>
<dbReference type="GeneID" id="10795577"/>
<geneLocation type="plasmid" evidence="2 3">
    <name>pHALXA03</name>
</geneLocation>
<accession>F8DEM6</accession>